<feature type="domain" description="25S rRNA (uridine-N(3))-methyltransferase BMT5-like" evidence="2">
    <location>
        <begin position="62"/>
        <end position="112"/>
    </location>
</feature>
<evidence type="ECO:0000256" key="1">
    <source>
        <dbReference type="SAM" id="MobiDB-lite"/>
    </source>
</evidence>
<reference evidence="4" key="1">
    <citation type="journal article" date="2014" name="BMC Genomics">
        <title>Genome characteristics reveal the impact of lichenization on lichen-forming fungus Endocarpon pusillum Hedwig (Verrucariales, Ascomycota).</title>
        <authorList>
            <person name="Wang Y.-Y."/>
            <person name="Liu B."/>
            <person name="Zhang X.-Y."/>
            <person name="Zhou Q.-M."/>
            <person name="Zhang T."/>
            <person name="Li H."/>
            <person name="Yu Y.-F."/>
            <person name="Zhang X.-L."/>
            <person name="Hao X.-Y."/>
            <person name="Wang M."/>
            <person name="Wang L."/>
            <person name="Wei J.-C."/>
        </authorList>
    </citation>
    <scope>NUCLEOTIDE SEQUENCE [LARGE SCALE GENOMIC DNA]</scope>
    <source>
        <strain evidence="4">Z07020 / HMAS-L-300199</strain>
    </source>
</reference>
<feature type="compositionally biased region" description="Polar residues" evidence="1">
    <location>
        <begin position="24"/>
        <end position="40"/>
    </location>
</feature>
<dbReference type="eggNOG" id="KOG4174">
    <property type="taxonomic scope" value="Eukaryota"/>
</dbReference>
<dbReference type="GO" id="GO:0070042">
    <property type="term" value="F:rRNA (uridine-N3-)-methyltransferase activity"/>
    <property type="evidence" value="ECO:0007669"/>
    <property type="project" value="InterPro"/>
</dbReference>
<feature type="region of interest" description="Disordered" evidence="1">
    <location>
        <begin position="348"/>
        <end position="371"/>
    </location>
</feature>
<dbReference type="RefSeq" id="XP_007805314.1">
    <property type="nucleotide sequence ID" value="XM_007807123.1"/>
</dbReference>
<feature type="region of interest" description="Disordered" evidence="1">
    <location>
        <begin position="144"/>
        <end position="168"/>
    </location>
</feature>
<sequence length="424" mass="47685">MGKQHGKPRQAHRHHHDFSEAKNKFSTSGPVKKSAPSNPSKKGKQPQHVKAVVPFRPSDHILLVGEGDFSFALSLIEHHKCKYVTATCYDSEEVLHQKYPQAGEILQKLLSHNGLDRSADQRYLEPTEKQALLLEETIEQIGVDGKSSSEWEGLSPSSSSDTTHPTTNIASSLTNELESYYRNDSAHSNISFHPSISANNLPKYKPVRHNAPYNKIVFNFPHVGGLSRDVNRQVRANQELLVAFFESCRSLLASKSKPVPSDRYEAFERCNHEELYEGSNSDQDQEESENARATGEVIVSLFDGEPYTLWNIRDLARHSGFQVVTSWRFPWKAYPGYRHARTVGKIRRKTNGSEVADQDGQDHKKRGAWRGEEREARGFVFKMVEEECGTVGATTKGKTKPQVQSKPGPSNKRKRSSSSDESDV</sequence>
<feature type="domain" description="25S rRNA (uridine-N(3))-methyltransferase BMT5-like" evidence="2">
    <location>
        <begin position="189"/>
        <end position="341"/>
    </location>
</feature>
<feature type="compositionally biased region" description="Low complexity" evidence="1">
    <location>
        <begin position="148"/>
        <end position="167"/>
    </location>
</feature>
<name>U1GBH5_ENDPU</name>
<protein>
    <recommendedName>
        <fullName evidence="2">25S rRNA (uridine-N(3))-methyltransferase BMT5-like domain-containing protein</fullName>
    </recommendedName>
</protein>
<dbReference type="AlphaFoldDB" id="U1GBH5"/>
<proteinExistence type="predicted"/>
<dbReference type="GO" id="GO:0070475">
    <property type="term" value="P:rRNA base methylation"/>
    <property type="evidence" value="ECO:0007669"/>
    <property type="project" value="InterPro"/>
</dbReference>
<feature type="compositionally biased region" description="Basic residues" evidence="1">
    <location>
        <begin position="1"/>
        <end position="16"/>
    </location>
</feature>
<keyword evidence="4" id="KW-1185">Reference proteome</keyword>
<dbReference type="OMA" id="YPGYKHA"/>
<evidence type="ECO:0000259" key="2">
    <source>
        <dbReference type="Pfam" id="PF10354"/>
    </source>
</evidence>
<dbReference type="OrthoDB" id="273345at2759"/>
<organism evidence="3 4">
    <name type="scientific">Endocarpon pusillum (strain Z07020 / HMAS-L-300199)</name>
    <name type="common">Lichen-forming fungus</name>
    <dbReference type="NCBI Taxonomy" id="1263415"/>
    <lineage>
        <taxon>Eukaryota</taxon>
        <taxon>Fungi</taxon>
        <taxon>Dikarya</taxon>
        <taxon>Ascomycota</taxon>
        <taxon>Pezizomycotina</taxon>
        <taxon>Eurotiomycetes</taxon>
        <taxon>Chaetothyriomycetidae</taxon>
        <taxon>Verrucariales</taxon>
        <taxon>Verrucariaceae</taxon>
        <taxon>Endocarpon</taxon>
    </lineage>
</organism>
<dbReference type="EMBL" id="KE721475">
    <property type="protein sequence ID" value="ERF69041.1"/>
    <property type="molecule type" value="Genomic_DNA"/>
</dbReference>
<gene>
    <name evidence="3" type="ORF">EPUS_08391</name>
</gene>
<dbReference type="Proteomes" id="UP000019373">
    <property type="component" value="Unassembled WGS sequence"/>
</dbReference>
<feature type="region of interest" description="Disordered" evidence="1">
    <location>
        <begin position="390"/>
        <end position="424"/>
    </location>
</feature>
<dbReference type="GeneID" id="19243241"/>
<dbReference type="InterPro" id="IPR019446">
    <property type="entry name" value="BMT5-like"/>
</dbReference>
<dbReference type="Pfam" id="PF10354">
    <property type="entry name" value="BMT5-like"/>
    <property type="match status" value="2"/>
</dbReference>
<dbReference type="PANTHER" id="PTHR11538:SF26">
    <property type="entry name" value="FERREDOXIN-FOLD ANTICODON-BINDING DOMAIN-CONTAINING PROTEIN 1"/>
    <property type="match status" value="1"/>
</dbReference>
<dbReference type="PANTHER" id="PTHR11538">
    <property type="entry name" value="PHENYLALANYL-TRNA SYNTHETASE"/>
    <property type="match status" value="1"/>
</dbReference>
<evidence type="ECO:0000313" key="4">
    <source>
        <dbReference type="Proteomes" id="UP000019373"/>
    </source>
</evidence>
<feature type="region of interest" description="Disordered" evidence="1">
    <location>
        <begin position="1"/>
        <end position="49"/>
    </location>
</feature>
<evidence type="ECO:0000313" key="3">
    <source>
        <dbReference type="EMBL" id="ERF69041.1"/>
    </source>
</evidence>
<accession>U1GBH5</accession>
<dbReference type="GO" id="GO:0005737">
    <property type="term" value="C:cytoplasm"/>
    <property type="evidence" value="ECO:0007669"/>
    <property type="project" value="TreeGrafter"/>
</dbReference>
<dbReference type="HOGENOM" id="CLU_035438_0_1_1"/>